<accession>A0A2S8B9I5</accession>
<dbReference type="OrthoDB" id="7407088at2"/>
<organism evidence="2 3">
    <name type="scientific">Sphingopyxis lindanitolerans</name>
    <dbReference type="NCBI Taxonomy" id="2054227"/>
    <lineage>
        <taxon>Bacteria</taxon>
        <taxon>Pseudomonadati</taxon>
        <taxon>Pseudomonadota</taxon>
        <taxon>Alphaproteobacteria</taxon>
        <taxon>Sphingomonadales</taxon>
        <taxon>Sphingomonadaceae</taxon>
        <taxon>Sphingopyxis</taxon>
    </lineage>
</organism>
<evidence type="ECO:0000256" key="1">
    <source>
        <dbReference type="SAM" id="SignalP"/>
    </source>
</evidence>
<dbReference type="Proteomes" id="UP000238954">
    <property type="component" value="Chromosome"/>
</dbReference>
<gene>
    <name evidence="2" type="ORF">CVO77_11345</name>
</gene>
<feature type="signal peptide" evidence="1">
    <location>
        <begin position="1"/>
        <end position="25"/>
    </location>
</feature>
<dbReference type="AlphaFoldDB" id="A0A2S8B9I5"/>
<name>A0A2S8B9I5_9SPHN</name>
<evidence type="ECO:0000313" key="2">
    <source>
        <dbReference type="EMBL" id="PQM28990.1"/>
    </source>
</evidence>
<evidence type="ECO:0000313" key="3">
    <source>
        <dbReference type="Proteomes" id="UP000238954"/>
    </source>
</evidence>
<protein>
    <submittedName>
        <fullName evidence="2">Resolvase</fullName>
    </submittedName>
</protein>
<feature type="chain" id="PRO_5015664830" evidence="1">
    <location>
        <begin position="26"/>
        <end position="175"/>
    </location>
</feature>
<reference evidence="3" key="1">
    <citation type="submission" date="2017-11" db="EMBL/GenBank/DDBJ databases">
        <title>The complete genome sequence of Sphingopyxis pomeranensis sp. nov. strain WS5A3p.</title>
        <authorList>
            <person name="Kaminski M.A."/>
        </authorList>
    </citation>
    <scope>NUCLEOTIDE SEQUENCE [LARGE SCALE GENOMIC DNA]</scope>
    <source>
        <strain evidence="3">WS5A3p</strain>
    </source>
</reference>
<keyword evidence="1" id="KW-0732">Signal</keyword>
<sequence>MPIRVKPRLLSVLFLWLALPSAASAQCMLCGKGDSGSVAANRKAETPLRIDIETQLDMGRVAAGASGGEVDLDPVTGARRLSGDVRDLGGFAVTGTVTVRGEPGAQVRIFLPTAVDLENGSGRTARVTGLATDLGAAPRLGPDGRLIFRFGGRLQVAGASDGDYRGRIPVTVEYQ</sequence>
<keyword evidence="3" id="KW-1185">Reference proteome</keyword>
<proteinExistence type="predicted"/>
<dbReference type="Pfam" id="PF14352">
    <property type="entry name" value="DUF4402"/>
    <property type="match status" value="1"/>
</dbReference>
<dbReference type="EMBL" id="PHFW01000002">
    <property type="protein sequence ID" value="PQM28990.1"/>
    <property type="molecule type" value="Genomic_DNA"/>
</dbReference>
<dbReference type="InterPro" id="IPR025514">
    <property type="entry name" value="DUF4402"/>
</dbReference>
<comment type="caution">
    <text evidence="2">The sequence shown here is derived from an EMBL/GenBank/DDBJ whole genome shotgun (WGS) entry which is preliminary data.</text>
</comment>